<name>A0A8H9YC43_9CORY</name>
<evidence type="ECO:0008006" key="4">
    <source>
        <dbReference type="Google" id="ProtNLM"/>
    </source>
</evidence>
<feature type="region of interest" description="Disordered" evidence="1">
    <location>
        <begin position="1"/>
        <end position="75"/>
    </location>
</feature>
<dbReference type="Pfam" id="PF13834">
    <property type="entry name" value="DUF4193"/>
    <property type="match status" value="1"/>
</dbReference>
<reference evidence="2" key="1">
    <citation type="submission" date="2020-08" db="EMBL/GenBank/DDBJ databases">
        <title>Sequencing the genomes of 1000 actinobacteria strains.</title>
        <authorList>
            <person name="Klenk H.-P."/>
        </authorList>
    </citation>
    <scope>NUCLEOTIDE SEQUENCE</scope>
    <source>
        <strain evidence="2">DSM 20582</strain>
    </source>
</reference>
<feature type="compositionally biased region" description="Acidic residues" evidence="1">
    <location>
        <begin position="64"/>
        <end position="75"/>
    </location>
</feature>
<evidence type="ECO:0000313" key="3">
    <source>
        <dbReference type="Proteomes" id="UP000612712"/>
    </source>
</evidence>
<dbReference type="EMBL" id="JACHWT010000007">
    <property type="protein sequence ID" value="MBB3116527.1"/>
    <property type="molecule type" value="Genomic_DNA"/>
</dbReference>
<protein>
    <recommendedName>
        <fullName evidence="4">DUF4193 domain-containing protein</fullName>
    </recommendedName>
</protein>
<gene>
    <name evidence="2" type="ORF">FHU32_001766</name>
</gene>
<evidence type="ECO:0000256" key="1">
    <source>
        <dbReference type="SAM" id="MobiDB-lite"/>
    </source>
</evidence>
<dbReference type="InterPro" id="IPR025242">
    <property type="entry name" value="DUF4193"/>
</dbReference>
<organism evidence="2 3">
    <name type="scientific">Corynebacterium bovis DSM 20582 = CIP 54.80</name>
    <dbReference type="NCBI Taxonomy" id="927655"/>
    <lineage>
        <taxon>Bacteria</taxon>
        <taxon>Bacillati</taxon>
        <taxon>Actinomycetota</taxon>
        <taxon>Actinomycetes</taxon>
        <taxon>Mycobacteriales</taxon>
        <taxon>Corynebacteriaceae</taxon>
        <taxon>Corynebacterium</taxon>
    </lineage>
</organism>
<dbReference type="Proteomes" id="UP000612712">
    <property type="component" value="Unassembled WGS sequence"/>
</dbReference>
<comment type="caution">
    <text evidence="2">The sequence shown here is derived from an EMBL/GenBank/DDBJ whole genome shotgun (WGS) entry which is preliminary data.</text>
</comment>
<proteinExistence type="predicted"/>
<dbReference type="AlphaFoldDB" id="A0A8H9YC43"/>
<accession>A0A8H9YC43</accession>
<sequence>MPDTGLTVVGRPESGRALRTHTTPRSTEEMTMATDYDAPRTRTDEQIETDSLEGLKAAEKAEPAVDDTDDGDIVEPFDIPMAELSGEELSGSVIPRQSDEFTCSVCFLVQHRSRIAEDEGDGTYICVDCA</sequence>
<evidence type="ECO:0000313" key="2">
    <source>
        <dbReference type="EMBL" id="MBB3116527.1"/>
    </source>
</evidence>